<dbReference type="Proteomes" id="UP001610861">
    <property type="component" value="Unassembled WGS sequence"/>
</dbReference>
<name>A0ABW7QEG5_9MICO</name>
<reference evidence="1 2" key="1">
    <citation type="submission" date="2024-09" db="EMBL/GenBank/DDBJ databases">
        <authorList>
            <person name="Pan X."/>
        </authorList>
    </citation>
    <scope>NUCLEOTIDE SEQUENCE [LARGE SCALE GENOMIC DNA]</scope>
    <source>
        <strain evidence="1 2">B2969</strain>
    </source>
</reference>
<feature type="non-terminal residue" evidence="1">
    <location>
        <position position="1"/>
    </location>
</feature>
<dbReference type="EMBL" id="JBIQWL010000025">
    <property type="protein sequence ID" value="MFH8253301.1"/>
    <property type="molecule type" value="Genomic_DNA"/>
</dbReference>
<keyword evidence="2" id="KW-1185">Reference proteome</keyword>
<protein>
    <submittedName>
        <fullName evidence="1">Uncharacterized protein</fullName>
    </submittedName>
</protein>
<evidence type="ECO:0000313" key="2">
    <source>
        <dbReference type="Proteomes" id="UP001610861"/>
    </source>
</evidence>
<proteinExistence type="predicted"/>
<accession>A0ABW7QEG5</accession>
<evidence type="ECO:0000313" key="1">
    <source>
        <dbReference type="EMBL" id="MFH8253301.1"/>
    </source>
</evidence>
<comment type="caution">
    <text evidence="1">The sequence shown here is derived from an EMBL/GenBank/DDBJ whole genome shotgun (WGS) entry which is preliminary data.</text>
</comment>
<gene>
    <name evidence="1" type="ORF">ACH3VR_23255</name>
</gene>
<dbReference type="RefSeq" id="WP_397558724.1">
    <property type="nucleotide sequence ID" value="NZ_JBIQWL010000025.1"/>
</dbReference>
<organism evidence="1 2">
    <name type="scientific">Microbacterium alkaliflavum</name>
    <dbReference type="NCBI Taxonomy" id="3248839"/>
    <lineage>
        <taxon>Bacteria</taxon>
        <taxon>Bacillati</taxon>
        <taxon>Actinomycetota</taxon>
        <taxon>Actinomycetes</taxon>
        <taxon>Micrococcales</taxon>
        <taxon>Microbacteriaceae</taxon>
        <taxon>Microbacterium</taxon>
    </lineage>
</organism>
<sequence>GWRAGALSAVAAAIRQRVGQYDVEGFAAHRQALEELRAVKPEAVAAGEQAGDDMSIAEAYALALPEADTSVQRAIALW</sequence>